<comment type="caution">
    <text evidence="3">The sequence shown here is derived from an EMBL/GenBank/DDBJ whole genome shotgun (WGS) entry which is preliminary data.</text>
</comment>
<evidence type="ECO:0000313" key="4">
    <source>
        <dbReference type="Proteomes" id="UP001597394"/>
    </source>
</evidence>
<name>A0ABW5K5N6_9FLAO</name>
<dbReference type="InterPro" id="IPR026444">
    <property type="entry name" value="Secre_tail"/>
</dbReference>
<keyword evidence="1" id="KW-0732">Signal</keyword>
<reference evidence="4" key="1">
    <citation type="journal article" date="2019" name="Int. J. Syst. Evol. Microbiol.">
        <title>The Global Catalogue of Microorganisms (GCM) 10K type strain sequencing project: providing services to taxonomists for standard genome sequencing and annotation.</title>
        <authorList>
            <consortium name="The Broad Institute Genomics Platform"/>
            <consortium name="The Broad Institute Genome Sequencing Center for Infectious Disease"/>
            <person name="Wu L."/>
            <person name="Ma J."/>
        </authorList>
    </citation>
    <scope>NUCLEOTIDE SEQUENCE [LARGE SCALE GENOMIC DNA]</scope>
    <source>
        <strain evidence="4">KCTC 52204</strain>
    </source>
</reference>
<feature type="domain" description="Secretion system C-terminal sorting" evidence="2">
    <location>
        <begin position="97"/>
        <end position="166"/>
    </location>
</feature>
<dbReference type="Gene3D" id="3.40.630.10">
    <property type="entry name" value="Zn peptidases"/>
    <property type="match status" value="1"/>
</dbReference>
<dbReference type="Pfam" id="PF18962">
    <property type="entry name" value="Por_Secre_tail"/>
    <property type="match status" value="1"/>
</dbReference>
<gene>
    <name evidence="3" type="ORF">ACFSO8_01740</name>
</gene>
<organism evidence="3 4">
    <name type="scientific">Kaistella montana</name>
    <dbReference type="NCBI Taxonomy" id="1849733"/>
    <lineage>
        <taxon>Bacteria</taxon>
        <taxon>Pseudomonadati</taxon>
        <taxon>Bacteroidota</taxon>
        <taxon>Flavobacteriia</taxon>
        <taxon>Flavobacteriales</taxon>
        <taxon>Weeksellaceae</taxon>
        <taxon>Chryseobacterium group</taxon>
        <taxon>Kaistella</taxon>
    </lineage>
</organism>
<evidence type="ECO:0000256" key="1">
    <source>
        <dbReference type="ARBA" id="ARBA00022729"/>
    </source>
</evidence>
<proteinExistence type="predicted"/>
<accession>A0ABW5K5N6</accession>
<evidence type="ECO:0000313" key="3">
    <source>
        <dbReference type="EMBL" id="MFD2544172.1"/>
    </source>
</evidence>
<keyword evidence="4" id="KW-1185">Reference proteome</keyword>
<sequence>MNCVTLYSPLQTNLSYAYGSDYMPFQSNGEVITGLYEYNESSQPHSSSDTYVNMDPVFVYNVAKAALGAVQHFSTAETSNLSAADCPPEKMLESLRIYPNPASNFINIEMLNSNLRDYSFSITDLSGKLLVKTQNAKKVDISKLSPGIYFETMNVEDQKLTKKIIISK</sequence>
<dbReference type="EMBL" id="JBHULG010000001">
    <property type="protein sequence ID" value="MFD2544172.1"/>
    <property type="molecule type" value="Genomic_DNA"/>
</dbReference>
<dbReference type="Proteomes" id="UP001597394">
    <property type="component" value="Unassembled WGS sequence"/>
</dbReference>
<dbReference type="RefSeq" id="WP_255926928.1">
    <property type="nucleotide sequence ID" value="NZ_JANFQP010000001.1"/>
</dbReference>
<evidence type="ECO:0000259" key="2">
    <source>
        <dbReference type="Pfam" id="PF18962"/>
    </source>
</evidence>
<protein>
    <submittedName>
        <fullName evidence="3">T9SS type A sorting domain-containing protein</fullName>
    </submittedName>
</protein>
<dbReference type="NCBIfam" id="TIGR04183">
    <property type="entry name" value="Por_Secre_tail"/>
    <property type="match status" value="1"/>
</dbReference>